<dbReference type="Gene3D" id="3.10.105.10">
    <property type="entry name" value="Dipeptide-binding Protein, Domain 3"/>
    <property type="match status" value="1"/>
</dbReference>
<keyword evidence="5" id="KW-1185">Reference proteome</keyword>
<comment type="similarity">
    <text evidence="2">Belongs to the bacterial solute-binding protein 5 family.</text>
</comment>
<feature type="domain" description="Solute-binding protein family 5" evidence="3">
    <location>
        <begin position="62"/>
        <end position="419"/>
    </location>
</feature>
<dbReference type="Proteomes" id="UP000321523">
    <property type="component" value="Unassembled WGS sequence"/>
</dbReference>
<dbReference type="PANTHER" id="PTHR30290">
    <property type="entry name" value="PERIPLASMIC BINDING COMPONENT OF ABC TRANSPORTER"/>
    <property type="match status" value="1"/>
</dbReference>
<evidence type="ECO:0000313" key="4">
    <source>
        <dbReference type="EMBL" id="GEO40815.1"/>
    </source>
</evidence>
<dbReference type="InterPro" id="IPR000914">
    <property type="entry name" value="SBP_5_dom"/>
</dbReference>
<dbReference type="Gene3D" id="3.40.190.10">
    <property type="entry name" value="Periplasmic binding protein-like II"/>
    <property type="match status" value="1"/>
</dbReference>
<evidence type="ECO:0000259" key="3">
    <source>
        <dbReference type="Pfam" id="PF00496"/>
    </source>
</evidence>
<dbReference type="Pfam" id="PF00496">
    <property type="entry name" value="SBP_bac_5"/>
    <property type="match status" value="1"/>
</dbReference>
<protein>
    <submittedName>
        <fullName evidence="4">ABC transporter substrate-binding protein</fullName>
    </submittedName>
</protein>
<accession>A0A512DWG1</accession>
<comment type="caution">
    <text evidence="4">The sequence shown here is derived from an EMBL/GenBank/DDBJ whole genome shotgun (WGS) entry which is preliminary data.</text>
</comment>
<dbReference type="GO" id="GO:0030288">
    <property type="term" value="C:outer membrane-bounded periplasmic space"/>
    <property type="evidence" value="ECO:0007669"/>
    <property type="project" value="UniProtKB-ARBA"/>
</dbReference>
<dbReference type="InterPro" id="IPR039424">
    <property type="entry name" value="SBP_5"/>
</dbReference>
<dbReference type="InterPro" id="IPR030678">
    <property type="entry name" value="Peptide/Ni-bd"/>
</dbReference>
<dbReference type="CDD" id="cd08490">
    <property type="entry name" value="PBP2_NikA_DppA_OppA_like_3"/>
    <property type="match status" value="1"/>
</dbReference>
<evidence type="ECO:0000256" key="1">
    <source>
        <dbReference type="ARBA" id="ARBA00004418"/>
    </source>
</evidence>
<gene>
    <name evidence="4" type="ORF">SAE02_49630</name>
</gene>
<dbReference type="GO" id="GO:0015833">
    <property type="term" value="P:peptide transport"/>
    <property type="evidence" value="ECO:0007669"/>
    <property type="project" value="TreeGrafter"/>
</dbReference>
<comment type="subcellular location">
    <subcellularLocation>
        <location evidence="1">Periplasm</location>
    </subcellularLocation>
</comment>
<name>A0A512DWG1_9PROT</name>
<dbReference type="PANTHER" id="PTHR30290:SF83">
    <property type="entry name" value="ABC TRANSPORTER SUBSTRATE-BINDING PROTEIN"/>
    <property type="match status" value="1"/>
</dbReference>
<organism evidence="4 5">
    <name type="scientific">Skermanella aerolata</name>
    <dbReference type="NCBI Taxonomy" id="393310"/>
    <lineage>
        <taxon>Bacteria</taxon>
        <taxon>Pseudomonadati</taxon>
        <taxon>Pseudomonadota</taxon>
        <taxon>Alphaproteobacteria</taxon>
        <taxon>Rhodospirillales</taxon>
        <taxon>Azospirillaceae</taxon>
        <taxon>Skermanella</taxon>
    </lineage>
</organism>
<evidence type="ECO:0000256" key="2">
    <source>
        <dbReference type="ARBA" id="ARBA00005695"/>
    </source>
</evidence>
<dbReference type="AlphaFoldDB" id="A0A512DWG1"/>
<sequence length="508" mass="54670">MTPLIAAMLGLTCTTDSLARDRVLQVVGPWEITGIDPIRAGYVFGRMGVAETLVTVDGDGNPIPALAESWSVSDDRLVWRFALRPAARFHDGTPVTAEAAVAALEKARSGAGVLSRTPIAEITAEGSDVVIRTATPFAPLPAFLANYTSIVLAPASWNGEGKVAGIVGSGPYRVSGLTPPLRLDVERFDGWWGGSPKVGQARYLSVPRGETRALMAESGEADLAFALLPAHMDRLRRNPRVDVRVVPIPRTRMLKVNAGSVFFDQVEERRALSLTLDRAGMATAILRNPANAAGQLLPPSMAEWHVHDLPPLRRDTAEAKRLLAAAGWKAGQDGILVSPDGERFSVQLRTFTNWPELPLMATAMQAQLREVGIELDVAVGNSSEIPAGHRDGSLQMGLASRNFSLVPDPLGTLLEDYGPDGGEWGAMNWSDPALTKTLEALKTTFDPAERAPLRARVSEIIQTELPVIPIAWFELGVAVNKRLGSVTIDPFEISYHLADLTWADAEAP</sequence>
<dbReference type="SUPFAM" id="SSF53850">
    <property type="entry name" value="Periplasmic binding protein-like II"/>
    <property type="match status" value="1"/>
</dbReference>
<evidence type="ECO:0000313" key="5">
    <source>
        <dbReference type="Proteomes" id="UP000321523"/>
    </source>
</evidence>
<dbReference type="GO" id="GO:1904680">
    <property type="term" value="F:peptide transmembrane transporter activity"/>
    <property type="evidence" value="ECO:0007669"/>
    <property type="project" value="TreeGrafter"/>
</dbReference>
<dbReference type="EMBL" id="BJYZ01000023">
    <property type="protein sequence ID" value="GEO40815.1"/>
    <property type="molecule type" value="Genomic_DNA"/>
</dbReference>
<proteinExistence type="inferred from homology"/>
<dbReference type="PIRSF" id="PIRSF002741">
    <property type="entry name" value="MppA"/>
    <property type="match status" value="1"/>
</dbReference>
<reference evidence="4 5" key="1">
    <citation type="submission" date="2019-07" db="EMBL/GenBank/DDBJ databases">
        <title>Whole genome shotgun sequence of Skermanella aerolata NBRC 106429.</title>
        <authorList>
            <person name="Hosoyama A."/>
            <person name="Uohara A."/>
            <person name="Ohji S."/>
            <person name="Ichikawa N."/>
        </authorList>
    </citation>
    <scope>NUCLEOTIDE SEQUENCE [LARGE SCALE GENOMIC DNA]</scope>
    <source>
        <strain evidence="4 5">NBRC 106429</strain>
    </source>
</reference>
<dbReference type="GO" id="GO:0043190">
    <property type="term" value="C:ATP-binding cassette (ABC) transporter complex"/>
    <property type="evidence" value="ECO:0007669"/>
    <property type="project" value="InterPro"/>
</dbReference>